<feature type="transmembrane region" description="Helical" evidence="1">
    <location>
        <begin position="64"/>
        <end position="85"/>
    </location>
</feature>
<dbReference type="CDD" id="cd21809">
    <property type="entry name" value="ABC-2_lan_permease-like"/>
    <property type="match status" value="1"/>
</dbReference>
<evidence type="ECO:0000313" key="3">
    <source>
        <dbReference type="Proteomes" id="UP000032076"/>
    </source>
</evidence>
<name>A0A0D0FJY1_9BACI</name>
<dbReference type="Pfam" id="PF12730">
    <property type="entry name" value="ABC2_membrane_4"/>
    <property type="match status" value="1"/>
</dbReference>
<feature type="transmembrane region" description="Helical" evidence="1">
    <location>
        <begin position="233"/>
        <end position="253"/>
    </location>
</feature>
<proteinExistence type="predicted"/>
<keyword evidence="1" id="KW-0812">Transmembrane</keyword>
<feature type="transmembrane region" description="Helical" evidence="1">
    <location>
        <begin position="106"/>
        <end position="131"/>
    </location>
</feature>
<dbReference type="RefSeq" id="WP_041844660.1">
    <property type="nucleotide sequence ID" value="NZ_JAMAXM010000004.1"/>
</dbReference>
<keyword evidence="1" id="KW-0472">Membrane</keyword>
<comment type="caution">
    <text evidence="2">The sequence shown here is derived from an EMBL/GenBank/DDBJ whole genome shotgun (WGS) entry which is preliminary data.</text>
</comment>
<feature type="transmembrane region" description="Helical" evidence="1">
    <location>
        <begin position="176"/>
        <end position="198"/>
    </location>
</feature>
<reference evidence="2 3" key="1">
    <citation type="submission" date="2015-01" db="EMBL/GenBank/DDBJ databases">
        <title>Draft Genome Sequences of Four Bacillus thermoamylovorans Strains, Isolated From Food Products.</title>
        <authorList>
            <person name="Krawcyk A.O."/>
            <person name="Berendsen E.M."/>
            <person name="Eijlander R.T."/>
            <person name="de Jong A."/>
            <person name="Wells-Bennik M."/>
            <person name="Kuipers O.P."/>
        </authorList>
    </citation>
    <scope>NUCLEOTIDE SEQUENCE [LARGE SCALE GENOMIC DNA]</scope>
    <source>
        <strain evidence="2 3">B4167</strain>
    </source>
</reference>
<dbReference type="Proteomes" id="UP000032076">
    <property type="component" value="Unassembled WGS sequence"/>
</dbReference>
<sequence>MGPIFYSDLIKVQRSMFWGIVILFPFILLAGVTLLLILNFQNIQQDVYQGKSYSIWGSMWMVTYYSNFVMIHLFVTVLTSYLANVEHQANAFNLIFSMPISRVKFYWVRYFWIISGVILSSLFLMLGLWLIGMMFGGGDSLDWSRLFHFTMFPYLSSFSFISFQLWISMNIKNQSIPIIIGGLGIVAGLFMLSSPGIAKYFPWVIPYQITLSEENIITDFSHIVKPPTFHWEWIGISLIVGFILVSLGSLQFARKEMI</sequence>
<feature type="transmembrane region" description="Helical" evidence="1">
    <location>
        <begin position="151"/>
        <end position="169"/>
    </location>
</feature>
<protein>
    <recommendedName>
        <fullName evidence="4">ABC transporter permease</fullName>
    </recommendedName>
</protein>
<organism evidence="2 3">
    <name type="scientific">Caldibacillus thermoamylovorans</name>
    <dbReference type="NCBI Taxonomy" id="35841"/>
    <lineage>
        <taxon>Bacteria</taxon>
        <taxon>Bacillati</taxon>
        <taxon>Bacillota</taxon>
        <taxon>Bacilli</taxon>
        <taxon>Bacillales</taxon>
        <taxon>Bacillaceae</taxon>
        <taxon>Caldibacillus</taxon>
    </lineage>
</organism>
<evidence type="ECO:0000256" key="1">
    <source>
        <dbReference type="SAM" id="Phobius"/>
    </source>
</evidence>
<dbReference type="AlphaFoldDB" id="A0A0D0FJY1"/>
<evidence type="ECO:0008006" key="4">
    <source>
        <dbReference type="Google" id="ProtNLM"/>
    </source>
</evidence>
<accession>A0A0D0FJY1</accession>
<evidence type="ECO:0000313" key="2">
    <source>
        <dbReference type="EMBL" id="KIO72369.1"/>
    </source>
</evidence>
<dbReference type="OrthoDB" id="3190532at2"/>
<keyword evidence="1" id="KW-1133">Transmembrane helix</keyword>
<feature type="transmembrane region" description="Helical" evidence="1">
    <location>
        <begin position="16"/>
        <end position="38"/>
    </location>
</feature>
<dbReference type="EMBL" id="JXLU01000095">
    <property type="protein sequence ID" value="KIO72369.1"/>
    <property type="molecule type" value="Genomic_DNA"/>
</dbReference>
<gene>
    <name evidence="2" type="ORF">B4167_1059</name>
</gene>